<organism evidence="2">
    <name type="scientific">Haptolina brevifila</name>
    <dbReference type="NCBI Taxonomy" id="156173"/>
    <lineage>
        <taxon>Eukaryota</taxon>
        <taxon>Haptista</taxon>
        <taxon>Haptophyta</taxon>
        <taxon>Prymnesiophyceae</taxon>
        <taxon>Prymnesiales</taxon>
        <taxon>Prymnesiaceae</taxon>
        <taxon>Haptolina</taxon>
    </lineage>
</organism>
<proteinExistence type="predicted"/>
<evidence type="ECO:0000256" key="1">
    <source>
        <dbReference type="SAM" id="MobiDB-lite"/>
    </source>
</evidence>
<sequence length="681" mass="73688">MENSKLALEQVGSWTAPEGGTITLPDGRQLYAALDGSVHVAAEDEEGNTDPARREWVRGGPADGPTIALAADGRQLYVNNDGWAGVLHEGYETNTAFQRRHWHISPGGGMQLLVDGRRLYANSAGRTSAVGPNEDVNVSRLGWRASDLPEVALPTVDEMGANVVRYVEESAQLVTLTGHGVDKSLINIMGKLAVKGIEPPEDEYAKNMKAMNEKFEKAKDRFFVDENDTLFHFGVFGPEPVTIHPASASSPYSLDGGTQDLPRSDADRDTPPESRDVDGYAVSAKGAKSPCRYDESSGKIMTSDGRPLTAFIESEVGDYGVKWDARNTGWLVPSTAPPAPRAARAVFENGAGVFELRNEGQVLCVDGNGWVRVMAVSEASGDGPFAVKQALREWTVDEESGELSLAADGRCVYVDGHGRVCVNKRDVAGMAACTLDASSGTIVAPGGRRLYSDGASSFHGAFVFAAAEGEPLLQRDDLSKTMDIGSLWTLDKEGALTGVDGLRLLLHTDGSIRAAREAPSAEMATWQIDGATGQVALAGWEGVTFCVDASKKELAWYWEGGGHRTCLEVLGPMSTPPEVWTFDDETEAFVSLDGRVLCVDADGFAYPATEEMASAVERDFRFQVVKENENLSGEEIVDRFAKNVLKMTDEEIKEADEANEAHRQQWLAQKRAEGKWWAMEK</sequence>
<accession>A0A7S2CKJ0</accession>
<feature type="compositionally biased region" description="Basic and acidic residues" evidence="1">
    <location>
        <begin position="262"/>
        <end position="278"/>
    </location>
</feature>
<name>A0A7S2CKJ0_9EUKA</name>
<protein>
    <submittedName>
        <fullName evidence="2">Uncharacterized protein</fullName>
    </submittedName>
</protein>
<reference evidence="2" key="1">
    <citation type="submission" date="2021-01" db="EMBL/GenBank/DDBJ databases">
        <authorList>
            <person name="Corre E."/>
            <person name="Pelletier E."/>
            <person name="Niang G."/>
            <person name="Scheremetjew M."/>
            <person name="Finn R."/>
            <person name="Kale V."/>
            <person name="Holt S."/>
            <person name="Cochrane G."/>
            <person name="Meng A."/>
            <person name="Brown T."/>
            <person name="Cohen L."/>
        </authorList>
    </citation>
    <scope>NUCLEOTIDE SEQUENCE</scope>
    <source>
        <strain evidence="2">UTEX LB 985</strain>
    </source>
</reference>
<feature type="region of interest" description="Disordered" evidence="1">
    <location>
        <begin position="244"/>
        <end position="278"/>
    </location>
</feature>
<gene>
    <name evidence="2" type="ORF">CBRE1094_LOCUS9543</name>
</gene>
<dbReference type="AlphaFoldDB" id="A0A7S2CKJ0"/>
<dbReference type="EMBL" id="HBGU01017625">
    <property type="protein sequence ID" value="CAD9428179.1"/>
    <property type="molecule type" value="Transcribed_RNA"/>
</dbReference>
<evidence type="ECO:0000313" key="2">
    <source>
        <dbReference type="EMBL" id="CAD9428179.1"/>
    </source>
</evidence>